<evidence type="ECO:0000313" key="3">
    <source>
        <dbReference type="EMBL" id="PMD14152.1"/>
    </source>
</evidence>
<reference evidence="3 4" key="1">
    <citation type="submission" date="2016-05" db="EMBL/GenBank/DDBJ databases">
        <title>A degradative enzymes factory behind the ericoid mycorrhizal symbiosis.</title>
        <authorList>
            <consortium name="DOE Joint Genome Institute"/>
            <person name="Martino E."/>
            <person name="Morin E."/>
            <person name="Grelet G."/>
            <person name="Kuo A."/>
            <person name="Kohler A."/>
            <person name="Daghino S."/>
            <person name="Barry K."/>
            <person name="Choi C."/>
            <person name="Cichocki N."/>
            <person name="Clum A."/>
            <person name="Copeland A."/>
            <person name="Hainaut M."/>
            <person name="Haridas S."/>
            <person name="Labutti K."/>
            <person name="Lindquist E."/>
            <person name="Lipzen A."/>
            <person name="Khouja H.-R."/>
            <person name="Murat C."/>
            <person name="Ohm R."/>
            <person name="Olson A."/>
            <person name="Spatafora J."/>
            <person name="Veneault-Fourrey C."/>
            <person name="Henrissat B."/>
            <person name="Grigoriev I."/>
            <person name="Martin F."/>
            <person name="Perotto S."/>
        </authorList>
    </citation>
    <scope>NUCLEOTIDE SEQUENCE [LARGE SCALE GENOMIC DNA]</scope>
    <source>
        <strain evidence="3 4">UAMH 7357</strain>
    </source>
</reference>
<feature type="compositionally biased region" description="Acidic residues" evidence="1">
    <location>
        <begin position="130"/>
        <end position="140"/>
    </location>
</feature>
<keyword evidence="4" id="KW-1185">Reference proteome</keyword>
<sequence>MLLTSSQVSVAISSFIVFIFTTALFLSGYVLQQQTVRDLRAAIKPQLVRPKPGPDLYLPPQFRDADYWEARGVVDALKVQELEGSSGERGEREEDDMIGATRWQKAARRKKKLMEEQAAKEAQMILAEEQSGDETLEEQEVEAKEPEIPLSRAERRRKIKEQILYEGEGESFKGYRRRMW</sequence>
<dbReference type="OrthoDB" id="5367275at2759"/>
<keyword evidence="2" id="KW-0472">Membrane</keyword>
<dbReference type="Proteomes" id="UP000235672">
    <property type="component" value="Unassembled WGS sequence"/>
</dbReference>
<feature type="transmembrane region" description="Helical" evidence="2">
    <location>
        <begin position="12"/>
        <end position="31"/>
    </location>
</feature>
<organism evidence="3 4">
    <name type="scientific">Hyaloscypha hepaticicola</name>
    <dbReference type="NCBI Taxonomy" id="2082293"/>
    <lineage>
        <taxon>Eukaryota</taxon>
        <taxon>Fungi</taxon>
        <taxon>Dikarya</taxon>
        <taxon>Ascomycota</taxon>
        <taxon>Pezizomycotina</taxon>
        <taxon>Leotiomycetes</taxon>
        <taxon>Helotiales</taxon>
        <taxon>Hyaloscyphaceae</taxon>
        <taxon>Hyaloscypha</taxon>
    </lineage>
</organism>
<evidence type="ECO:0000256" key="2">
    <source>
        <dbReference type="SAM" id="Phobius"/>
    </source>
</evidence>
<dbReference type="AlphaFoldDB" id="A0A2J6PJC0"/>
<evidence type="ECO:0000313" key="4">
    <source>
        <dbReference type="Proteomes" id="UP000235672"/>
    </source>
</evidence>
<proteinExistence type="predicted"/>
<keyword evidence="2" id="KW-1133">Transmembrane helix</keyword>
<name>A0A2J6PJC0_9HELO</name>
<accession>A0A2J6PJC0</accession>
<protein>
    <submittedName>
        <fullName evidence="3">Uncharacterized protein</fullName>
    </submittedName>
</protein>
<evidence type="ECO:0000256" key="1">
    <source>
        <dbReference type="SAM" id="MobiDB-lite"/>
    </source>
</evidence>
<gene>
    <name evidence="3" type="ORF">NA56DRAFT_755057</name>
</gene>
<keyword evidence="2" id="KW-0812">Transmembrane</keyword>
<feature type="region of interest" description="Disordered" evidence="1">
    <location>
        <begin position="129"/>
        <end position="149"/>
    </location>
</feature>
<dbReference type="EMBL" id="KZ613524">
    <property type="protein sequence ID" value="PMD14152.1"/>
    <property type="molecule type" value="Genomic_DNA"/>
</dbReference>